<comment type="caution">
    <text evidence="1">The sequence shown here is derived from an EMBL/GenBank/DDBJ whole genome shotgun (WGS) entry which is preliminary data.</text>
</comment>
<dbReference type="EMBL" id="LAZR01000958">
    <property type="protein sequence ID" value="KKN53732.1"/>
    <property type="molecule type" value="Genomic_DNA"/>
</dbReference>
<evidence type="ECO:0000313" key="1">
    <source>
        <dbReference type="EMBL" id="KKN53732.1"/>
    </source>
</evidence>
<gene>
    <name evidence="1" type="ORF">LCGC14_0599420</name>
</gene>
<sequence>MKKRLIIIFGLVIVLGFSFQSMAQFTKEEVAEREKWEEFLKTAEIIAQSQPFEKREAVTDPWVLSLEKDGVKNDALWKDVEGRQKGFFENWRWEIAAYRLDKHLGLNMVPPTVERRFKGNRGSCQLWIESMMSLKKKFDEKIKAPSYKVFYWNRAFYKARAFDNLIANEDRHQNQTLITEDWRMILIDHSRSFRTSKKFTKKLIYDEKYKEGPTFIMKELPRTLYEKIKSLNAEVIKGVVGEYLKDKEIKAMLVRKDLIVKWVEDRIKKMGEDKVLYD</sequence>
<evidence type="ECO:0008006" key="2">
    <source>
        <dbReference type="Google" id="ProtNLM"/>
    </source>
</evidence>
<accession>A0A0F9RUW3</accession>
<proteinExistence type="predicted"/>
<protein>
    <recommendedName>
        <fullName evidence="2">PI3K/PI4K catalytic domain-containing protein</fullName>
    </recommendedName>
</protein>
<name>A0A0F9RUW3_9ZZZZ</name>
<reference evidence="1" key="1">
    <citation type="journal article" date="2015" name="Nature">
        <title>Complex archaea that bridge the gap between prokaryotes and eukaryotes.</title>
        <authorList>
            <person name="Spang A."/>
            <person name="Saw J.H."/>
            <person name="Jorgensen S.L."/>
            <person name="Zaremba-Niedzwiedzka K."/>
            <person name="Martijn J."/>
            <person name="Lind A.E."/>
            <person name="van Eijk R."/>
            <person name="Schleper C."/>
            <person name="Guy L."/>
            <person name="Ettema T.J."/>
        </authorList>
    </citation>
    <scope>NUCLEOTIDE SEQUENCE</scope>
</reference>
<dbReference type="AlphaFoldDB" id="A0A0F9RUW3"/>
<organism evidence="1">
    <name type="scientific">marine sediment metagenome</name>
    <dbReference type="NCBI Taxonomy" id="412755"/>
    <lineage>
        <taxon>unclassified sequences</taxon>
        <taxon>metagenomes</taxon>
        <taxon>ecological metagenomes</taxon>
    </lineage>
</organism>